<name>K0KDX8_SACES</name>
<accession>K0KDX8</accession>
<dbReference type="PATRIC" id="fig|1179773.3.peg.7846"/>
<evidence type="ECO:0000313" key="2">
    <source>
        <dbReference type="Proteomes" id="UP000006281"/>
    </source>
</evidence>
<dbReference type="Proteomes" id="UP000006281">
    <property type="component" value="Chromosome"/>
</dbReference>
<evidence type="ECO:0000313" key="1">
    <source>
        <dbReference type="EMBL" id="CCH34989.1"/>
    </source>
</evidence>
<reference evidence="1 2" key="1">
    <citation type="journal article" date="2012" name="BMC Genomics">
        <title>Complete genome sequence of Saccharothrix espanaensis DSM 44229T and comparison to the other completely sequenced Pseudonocardiaceae.</title>
        <authorList>
            <person name="Strobel T."/>
            <person name="Al-Dilaimi A."/>
            <person name="Blom J."/>
            <person name="Gessner A."/>
            <person name="Kalinowski J."/>
            <person name="Luzhetska M."/>
            <person name="Puhler A."/>
            <person name="Szczepanowski R."/>
            <person name="Bechthold A."/>
            <person name="Ruckert C."/>
        </authorList>
    </citation>
    <scope>NUCLEOTIDE SEQUENCE [LARGE SCALE GENOMIC DNA]</scope>
    <source>
        <strain evidence="2">ATCC 51144 / DSM 44229 / JCM 9112 / NBRC 15066 / NRRL 15764</strain>
    </source>
</reference>
<proteinExistence type="predicted"/>
<dbReference type="AlphaFoldDB" id="K0KDX8"/>
<sequence length="169" mass="18429">MAEGTDPRGRAMTTWLGLNAGHDDPRTADQTALALYETLLFHAQVVCVHAVEDHHAMSFRLTDDPSENTVSTLIERGYGVAVHNGSLQRLAGPEQLARGALRAALAHRDRKEGRALRFPGQRSLRGRYGVSDILAFSAIDEVLPHGVQSVDARGDLQPRFINGKLVLSL</sequence>
<keyword evidence="2" id="KW-1185">Reference proteome</keyword>
<dbReference type="BioCyc" id="SESP1179773:BN6_RS37560-MONOMER"/>
<protein>
    <submittedName>
        <fullName evidence="1">Uncharacterized protein</fullName>
    </submittedName>
</protein>
<dbReference type="HOGENOM" id="CLU_1657101_0_0_11"/>
<gene>
    <name evidence="1" type="ordered locus">BN6_77690</name>
</gene>
<organism evidence="1 2">
    <name type="scientific">Saccharothrix espanaensis (strain ATCC 51144 / DSM 44229 / JCM 9112 / NBRC 15066 / NRRL 15764)</name>
    <dbReference type="NCBI Taxonomy" id="1179773"/>
    <lineage>
        <taxon>Bacteria</taxon>
        <taxon>Bacillati</taxon>
        <taxon>Actinomycetota</taxon>
        <taxon>Actinomycetes</taxon>
        <taxon>Pseudonocardiales</taxon>
        <taxon>Pseudonocardiaceae</taxon>
        <taxon>Saccharothrix</taxon>
    </lineage>
</organism>
<dbReference type="KEGG" id="sesp:BN6_77690"/>
<dbReference type="eggNOG" id="ENOG5032FDD">
    <property type="taxonomic scope" value="Bacteria"/>
</dbReference>
<dbReference type="EMBL" id="HE804045">
    <property type="protein sequence ID" value="CCH34989.1"/>
    <property type="molecule type" value="Genomic_DNA"/>
</dbReference>